<evidence type="ECO:0000313" key="3">
    <source>
        <dbReference type="Proteomes" id="UP000236721"/>
    </source>
</evidence>
<gene>
    <name evidence="2" type="ORF">SAMN04488244_103275</name>
</gene>
<evidence type="ECO:0000256" key="1">
    <source>
        <dbReference type="SAM" id="SignalP"/>
    </source>
</evidence>
<dbReference type="InterPro" id="IPR007332">
    <property type="entry name" value="DUF411"/>
</dbReference>
<dbReference type="EMBL" id="FNVG01000003">
    <property type="protein sequence ID" value="SEF77169.1"/>
    <property type="molecule type" value="Genomic_DNA"/>
</dbReference>
<feature type="chain" id="PRO_5009286471" evidence="1">
    <location>
        <begin position="25"/>
        <end position="149"/>
    </location>
</feature>
<evidence type="ECO:0000313" key="2">
    <source>
        <dbReference type="EMBL" id="SEF77169.1"/>
    </source>
</evidence>
<sequence>MSNSKRTLRLTALSFAMVTGSAFATDILTYKSPYCGCCKDWVKHMEEAGFNVTVEEHTNMNPIKQKLGVSPELASCHTAVVGEYVFEGHIPAEDIKAFLENPPKNAKGLAVPGMPVGSPGMEYGDKKDPYHVYVYNEKGQVYSFRSYNM</sequence>
<keyword evidence="1" id="KW-0732">Signal</keyword>
<dbReference type="Proteomes" id="UP000236721">
    <property type="component" value="Unassembled WGS sequence"/>
</dbReference>
<proteinExistence type="predicted"/>
<protein>
    <submittedName>
        <fullName evidence="2">Uncharacterized conserved protein</fullName>
    </submittedName>
</protein>
<reference evidence="3" key="1">
    <citation type="submission" date="2016-10" db="EMBL/GenBank/DDBJ databases">
        <authorList>
            <person name="Varghese N."/>
            <person name="Submissions S."/>
        </authorList>
    </citation>
    <scope>NUCLEOTIDE SEQUENCE [LARGE SCALE GENOMIC DNA]</scope>
    <source>
        <strain evidence="3">CGMCC 1.7062</strain>
    </source>
</reference>
<name>A0A1H5UQ35_9VIBR</name>
<keyword evidence="3" id="KW-1185">Reference proteome</keyword>
<dbReference type="AlphaFoldDB" id="A0A1H5UQ35"/>
<dbReference type="Pfam" id="PF04214">
    <property type="entry name" value="DUF411"/>
    <property type="match status" value="1"/>
</dbReference>
<organism evidence="2 3">
    <name type="scientific">Vibrio hangzhouensis</name>
    <dbReference type="NCBI Taxonomy" id="462991"/>
    <lineage>
        <taxon>Bacteria</taxon>
        <taxon>Pseudomonadati</taxon>
        <taxon>Pseudomonadota</taxon>
        <taxon>Gammaproteobacteria</taxon>
        <taxon>Vibrionales</taxon>
        <taxon>Vibrionaceae</taxon>
        <taxon>Vibrio</taxon>
    </lineage>
</organism>
<accession>A0A1H5UQ35</accession>
<feature type="signal peptide" evidence="1">
    <location>
        <begin position="1"/>
        <end position="24"/>
    </location>
</feature>
<dbReference type="OrthoDB" id="14727at2"/>
<dbReference type="RefSeq" id="WP_103879231.1">
    <property type="nucleotide sequence ID" value="NZ_FNVG01000003.1"/>
</dbReference>